<comment type="catalytic activity">
    <reaction evidence="6 7">
        <text>L-glutamyl-tRNA(Gln) + L-glutamine + ATP + H2O = L-glutaminyl-tRNA(Gln) + L-glutamate + ADP + phosphate + H(+)</text>
        <dbReference type="Rhea" id="RHEA:17521"/>
        <dbReference type="Rhea" id="RHEA-COMP:9681"/>
        <dbReference type="Rhea" id="RHEA-COMP:9684"/>
        <dbReference type="ChEBI" id="CHEBI:15377"/>
        <dbReference type="ChEBI" id="CHEBI:15378"/>
        <dbReference type="ChEBI" id="CHEBI:29985"/>
        <dbReference type="ChEBI" id="CHEBI:30616"/>
        <dbReference type="ChEBI" id="CHEBI:43474"/>
        <dbReference type="ChEBI" id="CHEBI:58359"/>
        <dbReference type="ChEBI" id="CHEBI:78520"/>
        <dbReference type="ChEBI" id="CHEBI:78521"/>
        <dbReference type="ChEBI" id="CHEBI:456216"/>
    </reaction>
</comment>
<dbReference type="InterPro" id="IPR018027">
    <property type="entry name" value="Asn/Gln_amidotransferase"/>
</dbReference>
<dbReference type="InterPro" id="IPR023168">
    <property type="entry name" value="GatB_Yqey_C_2"/>
</dbReference>
<dbReference type="GO" id="GO:0030956">
    <property type="term" value="C:glutamyl-tRNA(Gln) amidotransferase complex"/>
    <property type="evidence" value="ECO:0007669"/>
    <property type="project" value="UniProtKB-UniRule"/>
</dbReference>
<dbReference type="InterPro" id="IPR003789">
    <property type="entry name" value="Asn/Gln_tRNA_amidoTrase-B-like"/>
</dbReference>
<dbReference type="PANTHER" id="PTHR11659">
    <property type="entry name" value="GLUTAMYL-TRNA GLN AMIDOTRANSFERASE SUBUNIT B MITOCHONDRIAL AND PROKARYOTIC PET112-RELATED"/>
    <property type="match status" value="1"/>
</dbReference>
<comment type="function">
    <text evidence="7">Allows the formation of correctly charged Gln-tRNA(Gln) through the transamidation of misacylated Glu-tRNA(Gln) in the mitochondria. The reaction takes place in the presence of glutamine and ATP through an activated gamma-phospho-Glu-tRNA(Gln).</text>
</comment>
<comment type="caution">
    <text evidence="9">The sequence shown here is derived from an EMBL/GenBank/DDBJ whole genome shotgun (WGS) entry which is preliminary data.</text>
</comment>
<proteinExistence type="inferred from homology"/>
<dbReference type="GO" id="GO:0005739">
    <property type="term" value="C:mitochondrion"/>
    <property type="evidence" value="ECO:0007669"/>
    <property type="project" value="UniProtKB-SubCell"/>
</dbReference>
<organism evidence="9 10">
    <name type="scientific">Cylindrotheca closterium</name>
    <dbReference type="NCBI Taxonomy" id="2856"/>
    <lineage>
        <taxon>Eukaryota</taxon>
        <taxon>Sar</taxon>
        <taxon>Stramenopiles</taxon>
        <taxon>Ochrophyta</taxon>
        <taxon>Bacillariophyta</taxon>
        <taxon>Bacillariophyceae</taxon>
        <taxon>Bacillariophycidae</taxon>
        <taxon>Bacillariales</taxon>
        <taxon>Bacillariaceae</taxon>
        <taxon>Cylindrotheca</taxon>
    </lineage>
</organism>
<evidence type="ECO:0000256" key="6">
    <source>
        <dbReference type="ARBA" id="ARBA00047913"/>
    </source>
</evidence>
<dbReference type="HAMAP" id="MF_00121">
    <property type="entry name" value="GatB"/>
    <property type="match status" value="1"/>
</dbReference>
<evidence type="ECO:0000256" key="7">
    <source>
        <dbReference type="HAMAP-Rule" id="MF_03147"/>
    </source>
</evidence>
<dbReference type="Gene3D" id="1.10.10.410">
    <property type="match status" value="1"/>
</dbReference>
<dbReference type="AlphaFoldDB" id="A0AAD2PW13"/>
<dbReference type="SUPFAM" id="SSF89095">
    <property type="entry name" value="GatB/YqeY motif"/>
    <property type="match status" value="2"/>
</dbReference>
<dbReference type="NCBIfam" id="NF004012">
    <property type="entry name" value="PRK05477.1-2"/>
    <property type="match status" value="1"/>
</dbReference>
<dbReference type="GO" id="GO:0005524">
    <property type="term" value="F:ATP binding"/>
    <property type="evidence" value="ECO:0007669"/>
    <property type="project" value="UniProtKB-KW"/>
</dbReference>
<evidence type="ECO:0000313" key="9">
    <source>
        <dbReference type="EMBL" id="CAJ1958830.1"/>
    </source>
</evidence>
<keyword evidence="5 7" id="KW-0648">Protein biosynthesis</keyword>
<evidence type="ECO:0000256" key="3">
    <source>
        <dbReference type="ARBA" id="ARBA00022741"/>
    </source>
</evidence>
<gene>
    <name evidence="9" type="ORF">CYCCA115_LOCUS17372</name>
</gene>
<dbReference type="SUPFAM" id="SSF55931">
    <property type="entry name" value="Glutamine synthetase/guanido kinase"/>
    <property type="match status" value="1"/>
</dbReference>
<protein>
    <recommendedName>
        <fullName evidence="7">Glutamyl-tRNA(Gln) amidotransferase subunit B, mitochondrial</fullName>
        <shortName evidence="7">Glu-AdT subunit B</shortName>
        <ecNumber evidence="7">6.3.5.-</ecNumber>
    </recommendedName>
</protein>
<comment type="subcellular location">
    <subcellularLocation>
        <location evidence="7">Mitochondrion</location>
    </subcellularLocation>
</comment>
<dbReference type="InterPro" id="IPR017959">
    <property type="entry name" value="Asn/Gln-tRNA_amidoTrfase_suB/E"/>
</dbReference>
<dbReference type="Proteomes" id="UP001295423">
    <property type="component" value="Unassembled WGS sequence"/>
</dbReference>
<dbReference type="GO" id="GO:0032543">
    <property type="term" value="P:mitochondrial translation"/>
    <property type="evidence" value="ECO:0007669"/>
    <property type="project" value="UniProtKB-UniRule"/>
</dbReference>
<dbReference type="GO" id="GO:0050567">
    <property type="term" value="F:glutaminyl-tRNA synthase (glutamine-hydrolyzing) activity"/>
    <property type="evidence" value="ECO:0007669"/>
    <property type="project" value="UniProtKB-UniRule"/>
</dbReference>
<comment type="subunit">
    <text evidence="7">Subunit of the heterotrimeric GatCAB amidotransferase (AdT) complex, composed of A, B and C subunits.</text>
</comment>
<evidence type="ECO:0000259" key="8">
    <source>
        <dbReference type="SMART" id="SM00845"/>
    </source>
</evidence>
<feature type="domain" description="Asn/Gln amidotransferase" evidence="8">
    <location>
        <begin position="417"/>
        <end position="577"/>
    </location>
</feature>
<dbReference type="SMART" id="SM00845">
    <property type="entry name" value="GatB_Yqey"/>
    <property type="match status" value="1"/>
</dbReference>
<keyword evidence="7" id="KW-0496">Mitochondrion</keyword>
<dbReference type="Pfam" id="PF02637">
    <property type="entry name" value="GatB_Yqey"/>
    <property type="match status" value="1"/>
</dbReference>
<dbReference type="EC" id="6.3.5.-" evidence="7"/>
<comment type="similarity">
    <text evidence="1 7">Belongs to the GatB/GatE family. GatB subfamily.</text>
</comment>
<dbReference type="GO" id="GO:0070681">
    <property type="term" value="P:glutaminyl-tRNAGln biosynthesis via transamidation"/>
    <property type="evidence" value="ECO:0007669"/>
    <property type="project" value="UniProtKB-UniRule"/>
</dbReference>
<keyword evidence="3 7" id="KW-0547">Nucleotide-binding</keyword>
<reference evidence="9" key="1">
    <citation type="submission" date="2023-08" db="EMBL/GenBank/DDBJ databases">
        <authorList>
            <person name="Audoor S."/>
            <person name="Bilcke G."/>
        </authorList>
    </citation>
    <scope>NUCLEOTIDE SEQUENCE</scope>
</reference>
<accession>A0AAD2PW13</accession>
<evidence type="ECO:0000256" key="5">
    <source>
        <dbReference type="ARBA" id="ARBA00022917"/>
    </source>
</evidence>
<dbReference type="InterPro" id="IPR006075">
    <property type="entry name" value="Asn/Gln-tRNA_Trfase_suB/E_cat"/>
</dbReference>
<keyword evidence="2 7" id="KW-0436">Ligase</keyword>
<evidence type="ECO:0000313" key="10">
    <source>
        <dbReference type="Proteomes" id="UP001295423"/>
    </source>
</evidence>
<keyword evidence="10" id="KW-1185">Reference proteome</keyword>
<dbReference type="InterPro" id="IPR014746">
    <property type="entry name" value="Gln_synth/guanido_kin_cat_dom"/>
</dbReference>
<evidence type="ECO:0000256" key="2">
    <source>
        <dbReference type="ARBA" id="ARBA00022598"/>
    </source>
</evidence>
<dbReference type="EMBL" id="CAKOGP040001980">
    <property type="protein sequence ID" value="CAJ1958830.1"/>
    <property type="molecule type" value="Genomic_DNA"/>
</dbReference>
<dbReference type="PANTHER" id="PTHR11659:SF0">
    <property type="entry name" value="GLUTAMYL-TRNA(GLN) AMIDOTRANSFERASE SUBUNIT B, MITOCHONDRIAL"/>
    <property type="match status" value="1"/>
</dbReference>
<evidence type="ECO:0000256" key="1">
    <source>
        <dbReference type="ARBA" id="ARBA00005306"/>
    </source>
</evidence>
<name>A0AAD2PW13_9STRA</name>
<keyword evidence="4 7" id="KW-0067">ATP-binding</keyword>
<dbReference type="Pfam" id="PF02934">
    <property type="entry name" value="GatB_N"/>
    <property type="match status" value="1"/>
</dbReference>
<sequence>MIWRTNSARVNLSSLKRRCFSWSVDPSSGVVSSKNKGSPRFQTVIGLEVHAQLDIATKLFSGTPLPKTSTLYQTPNTSVWPFDVGVPGVLPRVSQEAVQAAVLSAAATKCQIPSMSRFERKHYFYADLPLGYQVTQQRWPLARDGVLVCQRELKKKRKKKGEVGESFVTRIERIQLEQDTGKTINATRNGITESLVDFNRAGCALIEIVFYPDLRSASDAAVAVETLRTLLKHIGTCNGKMEEGSLRCDLNVSVAPIEDGDKTDDVGDDDELLHSAGNRVEVKNLNSIRQVQQAAQYEAVRQVNALMAGNPTAQETRTFDVTSGETVVIRSKEGAKDYRFMPEPDLPPVSIDEDTFDGQNLESFLETALPELPQDARDRLQRDYDISAYLAGVITGDPPAIQMFDTAVEEAQGQLSEEPERVIKQVPEATANLLCNGLFALVREDDVKIKETLGEDNSVKFSGVNGKHLGGIIALMLEGSISNTMAKQLLKILHEEKTEMTVRQVADENGFKLITDPDELTRICRDVIDDSPEEMERYKLGEKFAQKITKVLMGKAMGKSRGNAHPERLNETLLEVLEEVVPADD</sequence>
<dbReference type="NCBIfam" id="TIGR00133">
    <property type="entry name" value="gatB"/>
    <property type="match status" value="1"/>
</dbReference>
<evidence type="ECO:0000256" key="4">
    <source>
        <dbReference type="ARBA" id="ARBA00022840"/>
    </source>
</evidence>
<dbReference type="InterPro" id="IPR004413">
    <property type="entry name" value="GatB"/>
</dbReference>